<dbReference type="InterPro" id="IPR023471">
    <property type="entry name" value="CtaG/Cox11_dom_sf"/>
</dbReference>
<dbReference type="HAMAP" id="MF_00155">
    <property type="entry name" value="CtaG"/>
    <property type="match status" value="1"/>
</dbReference>
<evidence type="ECO:0000256" key="10">
    <source>
        <dbReference type="HAMAP-Rule" id="MF_00155"/>
    </source>
</evidence>
<evidence type="ECO:0000256" key="4">
    <source>
        <dbReference type="ARBA" id="ARBA00015384"/>
    </source>
</evidence>
<protein>
    <recommendedName>
        <fullName evidence="4 10">Cytochrome c oxidase assembly protein CtaG</fullName>
    </recommendedName>
</protein>
<evidence type="ECO:0000313" key="11">
    <source>
        <dbReference type="EMBL" id="RAN34606.1"/>
    </source>
</evidence>
<keyword evidence="5 10" id="KW-0812">Transmembrane</keyword>
<feature type="topological domain" description="Cytoplasmic" evidence="10">
    <location>
        <begin position="1"/>
        <end position="6"/>
    </location>
</feature>
<dbReference type="NCBIfam" id="NF003465">
    <property type="entry name" value="PRK05089.1"/>
    <property type="match status" value="1"/>
</dbReference>
<evidence type="ECO:0000256" key="2">
    <source>
        <dbReference type="ARBA" id="ARBA00004382"/>
    </source>
</evidence>
<evidence type="ECO:0000256" key="8">
    <source>
        <dbReference type="ARBA" id="ARBA00023008"/>
    </source>
</evidence>
<dbReference type="GO" id="GO:0005886">
    <property type="term" value="C:plasma membrane"/>
    <property type="evidence" value="ECO:0007669"/>
    <property type="project" value="UniProtKB-SubCell"/>
</dbReference>
<gene>
    <name evidence="10" type="primary">ctaG</name>
    <name evidence="11" type="ORF">HY3_10710</name>
</gene>
<dbReference type="RefSeq" id="WP_034825182.1">
    <property type="nucleotide sequence ID" value="NZ_AWFA01000010.1"/>
</dbReference>
<dbReference type="Proteomes" id="UP000249123">
    <property type="component" value="Unassembled WGS sequence"/>
</dbReference>
<evidence type="ECO:0000256" key="5">
    <source>
        <dbReference type="ARBA" id="ARBA00022692"/>
    </source>
</evidence>
<accession>A0A062U6T7</accession>
<comment type="subcellular location">
    <subcellularLocation>
        <location evidence="2 10">Cell inner membrane</location>
        <topology evidence="2 10">Single-pass type II membrane protein</topology>
        <orientation evidence="2 10">Periplasmic side</orientation>
    </subcellularLocation>
</comment>
<evidence type="ECO:0000256" key="6">
    <source>
        <dbReference type="ARBA" id="ARBA00022968"/>
    </source>
</evidence>
<comment type="caution">
    <text evidence="11">The sequence shown here is derived from an EMBL/GenBank/DDBJ whole genome shotgun (WGS) entry which is preliminary data.</text>
</comment>
<evidence type="ECO:0000256" key="1">
    <source>
        <dbReference type="ARBA" id="ARBA00004007"/>
    </source>
</evidence>
<organism evidence="11 12">
    <name type="scientific">Hyphomonas pacifica</name>
    <dbReference type="NCBI Taxonomy" id="1280941"/>
    <lineage>
        <taxon>Bacteria</taxon>
        <taxon>Pseudomonadati</taxon>
        <taxon>Pseudomonadota</taxon>
        <taxon>Alphaproteobacteria</taxon>
        <taxon>Hyphomonadales</taxon>
        <taxon>Hyphomonadaceae</taxon>
        <taxon>Hyphomonas</taxon>
    </lineage>
</organism>
<dbReference type="GO" id="GO:0005507">
    <property type="term" value="F:copper ion binding"/>
    <property type="evidence" value="ECO:0007669"/>
    <property type="project" value="InterPro"/>
</dbReference>
<keyword evidence="10" id="KW-1003">Cell membrane</keyword>
<keyword evidence="7 10" id="KW-1133">Transmembrane helix</keyword>
<keyword evidence="6 10" id="KW-0735">Signal-anchor</keyword>
<dbReference type="PIRSF" id="PIRSF005413">
    <property type="entry name" value="COX11"/>
    <property type="match status" value="1"/>
</dbReference>
<dbReference type="AlphaFoldDB" id="A0A062U6T7"/>
<feature type="topological domain" description="Periplasmic" evidence="10">
    <location>
        <begin position="27"/>
        <end position="192"/>
    </location>
</feature>
<dbReference type="EMBL" id="AWFB01000010">
    <property type="protein sequence ID" value="RAN34606.1"/>
    <property type="molecule type" value="Genomic_DNA"/>
</dbReference>
<proteinExistence type="inferred from homology"/>
<keyword evidence="9 10" id="KW-0472">Membrane</keyword>
<reference evidence="11 12" key="1">
    <citation type="submission" date="2013-04" db="EMBL/GenBank/DDBJ databases">
        <title>Hyphomonas sp. T24B3 Genome Sequencing.</title>
        <authorList>
            <person name="Lai Q."/>
            <person name="Shao Z."/>
        </authorList>
    </citation>
    <scope>NUCLEOTIDE SEQUENCE [LARGE SCALE GENOMIC DNA]</scope>
    <source>
        <strain evidence="11 12">T24B3</strain>
    </source>
</reference>
<sequence>MKLSNVQVAAISLAVFGGMLGLGFAADPLYNTFCRVTGFGGTTRIATAAPDKVADQMVHVRFDANVADMPLVFRPLQADQTLKLGQHGLAFYEVTNPTDREYRVVATYNVTPHYAGPFFYKLECFCFEERVIAPGETKKLPVVYFVSADMQDDRVSRNLETITLSYTFFESSAYSGPKEAAVKGAANSAKPG</sequence>
<keyword evidence="10" id="KW-0997">Cell inner membrane</keyword>
<dbReference type="SUPFAM" id="SSF110111">
    <property type="entry name" value="Ctag/Cox11"/>
    <property type="match status" value="1"/>
</dbReference>
<dbReference type="Pfam" id="PF04442">
    <property type="entry name" value="CtaG_Cox11"/>
    <property type="match status" value="1"/>
</dbReference>
<evidence type="ECO:0000256" key="9">
    <source>
        <dbReference type="ARBA" id="ARBA00023136"/>
    </source>
</evidence>
<comment type="similarity">
    <text evidence="3 10">Belongs to the COX11/CtaG family.</text>
</comment>
<accession>A0A328JZM6</accession>
<dbReference type="STRING" id="1280941.HY2_10525"/>
<evidence type="ECO:0000256" key="3">
    <source>
        <dbReference type="ARBA" id="ARBA00009620"/>
    </source>
</evidence>
<dbReference type="PANTHER" id="PTHR21320">
    <property type="entry name" value="CYTOCHROME C OXIDASE ASSEMBLY PROTEIN COX11-RELATED"/>
    <property type="match status" value="1"/>
</dbReference>
<dbReference type="GO" id="GO:0008535">
    <property type="term" value="P:respiratory chain complex IV assembly"/>
    <property type="evidence" value="ECO:0007669"/>
    <property type="project" value="UniProtKB-UniRule"/>
</dbReference>
<keyword evidence="8 10" id="KW-0186">Copper</keyword>
<name>A0A062U6T7_9PROT</name>
<keyword evidence="12" id="KW-1185">Reference proteome</keyword>
<dbReference type="OrthoDB" id="9804841at2"/>
<evidence type="ECO:0000256" key="7">
    <source>
        <dbReference type="ARBA" id="ARBA00022989"/>
    </source>
</evidence>
<dbReference type="eggNOG" id="COG3175">
    <property type="taxonomic scope" value="Bacteria"/>
</dbReference>
<comment type="function">
    <text evidence="1 10">Exerts its effect at some terminal stage of cytochrome c oxidase synthesis, probably by being involved in the insertion of the copper B into subunit I.</text>
</comment>
<dbReference type="Gene3D" id="2.60.370.10">
    <property type="entry name" value="Ctag/Cox11"/>
    <property type="match status" value="1"/>
</dbReference>
<dbReference type="InterPro" id="IPR007533">
    <property type="entry name" value="Cyt_c_oxidase_assmbl_CtaG"/>
</dbReference>
<evidence type="ECO:0000313" key="12">
    <source>
        <dbReference type="Proteomes" id="UP000249123"/>
    </source>
</evidence>
<dbReference type="PANTHER" id="PTHR21320:SF3">
    <property type="entry name" value="CYTOCHROME C OXIDASE ASSEMBLY PROTEIN COX11, MITOCHONDRIAL-RELATED"/>
    <property type="match status" value="1"/>
</dbReference>